<evidence type="ECO:0000313" key="3">
    <source>
        <dbReference type="Proteomes" id="UP001228049"/>
    </source>
</evidence>
<dbReference type="Proteomes" id="UP001228049">
    <property type="component" value="Unassembled WGS sequence"/>
</dbReference>
<feature type="region of interest" description="Disordered" evidence="1">
    <location>
        <begin position="1"/>
        <end position="33"/>
    </location>
</feature>
<evidence type="ECO:0000313" key="2">
    <source>
        <dbReference type="EMBL" id="KAK1889920.1"/>
    </source>
</evidence>
<gene>
    <name evidence="2" type="ORF">KUDE01_014595</name>
</gene>
<accession>A0AAD9BTY4</accession>
<feature type="non-terminal residue" evidence="2">
    <location>
        <position position="1"/>
    </location>
</feature>
<evidence type="ECO:0000256" key="1">
    <source>
        <dbReference type="SAM" id="MobiDB-lite"/>
    </source>
</evidence>
<proteinExistence type="predicted"/>
<keyword evidence="3" id="KW-1185">Reference proteome</keyword>
<dbReference type="AlphaFoldDB" id="A0AAD9BTY4"/>
<comment type="caution">
    <text evidence="2">The sequence shown here is derived from an EMBL/GenBank/DDBJ whole genome shotgun (WGS) entry which is preliminary data.</text>
</comment>
<dbReference type="EMBL" id="JASDAP010000016">
    <property type="protein sequence ID" value="KAK1889920.1"/>
    <property type="molecule type" value="Genomic_DNA"/>
</dbReference>
<feature type="compositionally biased region" description="Polar residues" evidence="1">
    <location>
        <begin position="1"/>
        <end position="13"/>
    </location>
</feature>
<sequence>ASGSAPSTQSANQKVRMHQVLDSTTPRPASLLGLKSARHTRTILNEWIQRLTDDEMEMLREYSNRERNP</sequence>
<protein>
    <submittedName>
        <fullName evidence="2">Inner tegument protein</fullName>
    </submittedName>
</protein>
<organism evidence="2 3">
    <name type="scientific">Dissostichus eleginoides</name>
    <name type="common">Patagonian toothfish</name>
    <name type="synonym">Dissostichus amissus</name>
    <dbReference type="NCBI Taxonomy" id="100907"/>
    <lineage>
        <taxon>Eukaryota</taxon>
        <taxon>Metazoa</taxon>
        <taxon>Chordata</taxon>
        <taxon>Craniata</taxon>
        <taxon>Vertebrata</taxon>
        <taxon>Euteleostomi</taxon>
        <taxon>Actinopterygii</taxon>
        <taxon>Neopterygii</taxon>
        <taxon>Teleostei</taxon>
        <taxon>Neoteleostei</taxon>
        <taxon>Acanthomorphata</taxon>
        <taxon>Eupercaria</taxon>
        <taxon>Perciformes</taxon>
        <taxon>Notothenioidei</taxon>
        <taxon>Nototheniidae</taxon>
        <taxon>Dissostichus</taxon>
    </lineage>
</organism>
<reference evidence="2" key="1">
    <citation type="submission" date="2023-04" db="EMBL/GenBank/DDBJ databases">
        <title>Chromosome-level genome of Chaenocephalus aceratus.</title>
        <authorList>
            <person name="Park H."/>
        </authorList>
    </citation>
    <scope>NUCLEOTIDE SEQUENCE</scope>
    <source>
        <strain evidence="2">DE</strain>
        <tissue evidence="2">Muscle</tissue>
    </source>
</reference>
<name>A0AAD9BTY4_DISEL</name>